<dbReference type="SUPFAM" id="SSF52540">
    <property type="entry name" value="P-loop containing nucleoside triphosphate hydrolases"/>
    <property type="match status" value="1"/>
</dbReference>
<name>M4VHK8_9BACT</name>
<evidence type="ECO:0000313" key="1">
    <source>
        <dbReference type="EMBL" id="AGH98887.1"/>
    </source>
</evidence>
<dbReference type="AlphaFoldDB" id="M4VHK8"/>
<dbReference type="RefSeq" id="WP_015468401.1">
    <property type="nucleotide sequence ID" value="NC_020812.1"/>
</dbReference>
<dbReference type="HOGENOM" id="CLU_032979_0_0_5"/>
<protein>
    <recommendedName>
        <fullName evidence="3">KAP NTPase domain-containing protein</fullName>
    </recommendedName>
</protein>
<reference evidence="1 2" key="1">
    <citation type="journal article" date="2013" name="ISME J.">
        <title>By their genes ye shall know them: genomic signatures of predatory bacteria.</title>
        <authorList>
            <person name="Pasternak Z."/>
            <person name="Pietrokovski S."/>
            <person name="Rotem O."/>
            <person name="Gophna U."/>
            <person name="Lurie-Weinberger M.N."/>
            <person name="Jurkevitch E."/>
        </authorList>
    </citation>
    <scope>NUCLEOTIDE SEQUENCE [LARGE SCALE GENOMIC DNA]</scope>
    <source>
        <strain evidence="1">EPB</strain>
    </source>
</reference>
<accession>M4VHK8</accession>
<dbReference type="KEGG" id="man:A11S_2088"/>
<gene>
    <name evidence="1" type="ORF">A11S_2088</name>
</gene>
<dbReference type="EMBL" id="CP003538">
    <property type="protein sequence ID" value="AGH98887.1"/>
    <property type="molecule type" value="Genomic_DNA"/>
</dbReference>
<dbReference type="Gene3D" id="3.40.50.300">
    <property type="entry name" value="P-loop containing nucleotide triphosphate hydrolases"/>
    <property type="match status" value="1"/>
</dbReference>
<organism evidence="1 2">
    <name type="scientific">Micavibrio aeruginosavorus EPB</name>
    <dbReference type="NCBI Taxonomy" id="349215"/>
    <lineage>
        <taxon>Bacteria</taxon>
        <taxon>Pseudomonadati</taxon>
        <taxon>Bdellovibrionota</taxon>
        <taxon>Bdellovibrionia</taxon>
        <taxon>Bdellovibrionales</taxon>
        <taxon>Pseudobdellovibrionaceae</taxon>
        <taxon>Micavibrio</taxon>
    </lineage>
</organism>
<evidence type="ECO:0008006" key="3">
    <source>
        <dbReference type="Google" id="ProtNLM"/>
    </source>
</evidence>
<dbReference type="OrthoDB" id="88903at2"/>
<evidence type="ECO:0000313" key="2">
    <source>
        <dbReference type="Proteomes" id="UP000011932"/>
    </source>
</evidence>
<sequence length="611" mass="70518">MIEAIEEAVIEFLGAKEPKVLVIKGAWGIGKTYAWSRWLEKAAQENEGNFIPHKQYSYVSLFGCNSLDELKALIFEQSVPISHTYQEINLETLSSNLNQIVEGHGLNYLKASFGKLNKFIKSFGDIPFVGSGLDLWRVGWFSVRDQLICIDDLERAGRELDIKDIYGLVSLLKEQKKCKVVIIVNDENIAGERKPEYEKHREKVVDIELHYKPECRDLVRLVFPEDTAHYEYIEKCIISMDVENVRTIQKIKNYLDKLSELLGGSGDDDYYKNAINSISLFTVLYFSRPEGWPSLEEALETDTRQFSMIDYLASERNSDEKIDKNWVESFSRLKAQYDWNGADDLDQIFGEYVKKGFLNKDNLSTLLKRTKEDAEKIKLKNEASHLHSKVGDVLWDGFENNTDELIAVMKESIEKSTNLFPSIGHLNQYVSILRKLNENEAATDLVSIYVELARTKNSAFLRLRDVDIYFSGVLDAELSASINEAHNELYNKEIAEILSTVDRIDRIKEAAERCPEYRLTEGDYEILSRFEEGDFEAFLRTSEESRQLRGFMEIFLSERPSISGCVTQHRHVQEKLIPVVKKLSQESELNNFRLMAYLEKIERLTNQEESE</sequence>
<dbReference type="Proteomes" id="UP000011932">
    <property type="component" value="Chromosome"/>
</dbReference>
<dbReference type="PATRIC" id="fig|349215.9.peg.2031"/>
<dbReference type="InterPro" id="IPR027417">
    <property type="entry name" value="P-loop_NTPase"/>
</dbReference>
<proteinExistence type="predicted"/>